<comment type="caution">
    <text evidence="2">The sequence shown here is derived from an EMBL/GenBank/DDBJ whole genome shotgun (WGS) entry which is preliminary data.</text>
</comment>
<feature type="region of interest" description="Disordered" evidence="1">
    <location>
        <begin position="1"/>
        <end position="41"/>
    </location>
</feature>
<evidence type="ECO:0000313" key="3">
    <source>
        <dbReference type="Proteomes" id="UP000835052"/>
    </source>
</evidence>
<evidence type="ECO:0000256" key="1">
    <source>
        <dbReference type="SAM" id="MobiDB-lite"/>
    </source>
</evidence>
<evidence type="ECO:0000313" key="2">
    <source>
        <dbReference type="EMBL" id="CAD6194526.1"/>
    </source>
</evidence>
<gene>
    <name evidence="2" type="ORF">CAUJ_LOCUS10445</name>
</gene>
<keyword evidence="3" id="KW-1185">Reference proteome</keyword>
<proteinExistence type="predicted"/>
<feature type="region of interest" description="Disordered" evidence="1">
    <location>
        <begin position="123"/>
        <end position="143"/>
    </location>
</feature>
<feature type="compositionally biased region" description="Polar residues" evidence="1">
    <location>
        <begin position="1"/>
        <end position="35"/>
    </location>
</feature>
<reference evidence="2" key="1">
    <citation type="submission" date="2020-10" db="EMBL/GenBank/DDBJ databases">
        <authorList>
            <person name="Kikuchi T."/>
        </authorList>
    </citation>
    <scope>NUCLEOTIDE SEQUENCE</scope>
    <source>
        <strain evidence="2">NKZ352</strain>
    </source>
</reference>
<organism evidence="2 3">
    <name type="scientific">Caenorhabditis auriculariae</name>
    <dbReference type="NCBI Taxonomy" id="2777116"/>
    <lineage>
        <taxon>Eukaryota</taxon>
        <taxon>Metazoa</taxon>
        <taxon>Ecdysozoa</taxon>
        <taxon>Nematoda</taxon>
        <taxon>Chromadorea</taxon>
        <taxon>Rhabditida</taxon>
        <taxon>Rhabditina</taxon>
        <taxon>Rhabditomorpha</taxon>
        <taxon>Rhabditoidea</taxon>
        <taxon>Rhabditidae</taxon>
        <taxon>Peloderinae</taxon>
        <taxon>Caenorhabditis</taxon>
    </lineage>
</organism>
<dbReference type="EMBL" id="CAJGYM010000045">
    <property type="protein sequence ID" value="CAD6194526.1"/>
    <property type="molecule type" value="Genomic_DNA"/>
</dbReference>
<name>A0A8S1HCS0_9PELO</name>
<dbReference type="AlphaFoldDB" id="A0A8S1HCS0"/>
<protein>
    <submittedName>
        <fullName evidence="2">Uncharacterized protein</fullName>
    </submittedName>
</protein>
<sequence>MSQTLHSSTRLSSTAATDSNNIGNFLSPSQTQTRANVKKYPKRKVRATISTGSDTTRAKKSSFRQSFDYSQQFTSRLSLPPDQVNKSDSYQHEKHFQRVVMGSMTLELSRWLDDLQKRVSEGTCNNEDEEAERQPNSNEAEADLDECTTAFELNSKLEMDKSLKRRSSTLNDPLLISSSSSERIEALEVPRGNEQTNEVAEDFSNLKEAVALRERAVAHGLEKTGPDCADELPGAAKEKLDYMFACWSATELVTEFVRMTKGCPKTVSVVDDSQALREAKLRTDIRLANAYGIDWQTFDAGRMQYVNWSLFCEICNEELPPKYRISTCSKCHQPPLQDQRLVNCLRVVVPLRWKIDSTDYRVYISVRLESVKDFELEECFMEINLERARCWSEQKKKEKKDGKEEGNEKRDQKLEKWFEEVRAFVKKSFMDKSVLLTNGYVIRAKSTRNQKQFFVFARNYNLV</sequence>
<dbReference type="Proteomes" id="UP000835052">
    <property type="component" value="Unassembled WGS sequence"/>
</dbReference>
<accession>A0A8S1HCS0</accession>